<evidence type="ECO:0000313" key="1">
    <source>
        <dbReference type="EMBL" id="KAF2114877.1"/>
    </source>
</evidence>
<gene>
    <name evidence="1" type="ORF">BDV96DRAFT_87035</name>
</gene>
<evidence type="ECO:0000313" key="2">
    <source>
        <dbReference type="Proteomes" id="UP000799770"/>
    </source>
</evidence>
<accession>A0A6A5Z7Y1</accession>
<sequence>MEIHREGRIEPFRFLDLPQGIRLFVYGEVKAPLRHHTVRFRYDPRLSKHPIQDIRSSTVTLVTRCLPTSLLRTCQLVNTEFGYFIAPLLSKQRSEPMRFLINVDRLNCNISAVAAVRCAVLSTRITDTRIKSNRINRFLRDNYAVEGGFGSRAEKSAFQK</sequence>
<name>A0A6A5Z7Y1_9PLEO</name>
<dbReference type="AlphaFoldDB" id="A0A6A5Z7Y1"/>
<proteinExistence type="predicted"/>
<organism evidence="1 2">
    <name type="scientific">Lophiotrema nucula</name>
    <dbReference type="NCBI Taxonomy" id="690887"/>
    <lineage>
        <taxon>Eukaryota</taxon>
        <taxon>Fungi</taxon>
        <taxon>Dikarya</taxon>
        <taxon>Ascomycota</taxon>
        <taxon>Pezizomycotina</taxon>
        <taxon>Dothideomycetes</taxon>
        <taxon>Pleosporomycetidae</taxon>
        <taxon>Pleosporales</taxon>
        <taxon>Lophiotremataceae</taxon>
        <taxon>Lophiotrema</taxon>
    </lineage>
</organism>
<protein>
    <submittedName>
        <fullName evidence="1">Uncharacterized protein</fullName>
    </submittedName>
</protein>
<reference evidence="1" key="1">
    <citation type="journal article" date="2020" name="Stud. Mycol.">
        <title>101 Dothideomycetes genomes: a test case for predicting lifestyles and emergence of pathogens.</title>
        <authorList>
            <person name="Haridas S."/>
            <person name="Albert R."/>
            <person name="Binder M."/>
            <person name="Bloem J."/>
            <person name="Labutti K."/>
            <person name="Salamov A."/>
            <person name="Andreopoulos B."/>
            <person name="Baker S."/>
            <person name="Barry K."/>
            <person name="Bills G."/>
            <person name="Bluhm B."/>
            <person name="Cannon C."/>
            <person name="Castanera R."/>
            <person name="Culley D."/>
            <person name="Daum C."/>
            <person name="Ezra D."/>
            <person name="Gonzalez J."/>
            <person name="Henrissat B."/>
            <person name="Kuo A."/>
            <person name="Liang C."/>
            <person name="Lipzen A."/>
            <person name="Lutzoni F."/>
            <person name="Magnuson J."/>
            <person name="Mondo S."/>
            <person name="Nolan M."/>
            <person name="Ohm R."/>
            <person name="Pangilinan J."/>
            <person name="Park H.-J."/>
            <person name="Ramirez L."/>
            <person name="Alfaro M."/>
            <person name="Sun H."/>
            <person name="Tritt A."/>
            <person name="Yoshinaga Y."/>
            <person name="Zwiers L.-H."/>
            <person name="Turgeon B."/>
            <person name="Goodwin S."/>
            <person name="Spatafora J."/>
            <person name="Crous P."/>
            <person name="Grigoriev I."/>
        </authorList>
    </citation>
    <scope>NUCLEOTIDE SEQUENCE</scope>
    <source>
        <strain evidence="1">CBS 627.86</strain>
    </source>
</reference>
<dbReference type="OrthoDB" id="5314997at2759"/>
<dbReference type="Proteomes" id="UP000799770">
    <property type="component" value="Unassembled WGS sequence"/>
</dbReference>
<dbReference type="EMBL" id="ML977324">
    <property type="protein sequence ID" value="KAF2114877.1"/>
    <property type="molecule type" value="Genomic_DNA"/>
</dbReference>
<keyword evidence="2" id="KW-1185">Reference proteome</keyword>